<feature type="binding site" evidence="3">
    <location>
        <position position="113"/>
    </location>
    <ligand>
        <name>substrate</name>
    </ligand>
</feature>
<dbReference type="Gene3D" id="3.20.20.80">
    <property type="entry name" value="Glycosidases"/>
    <property type="match status" value="1"/>
</dbReference>
<dbReference type="AlphaFoldDB" id="U2ER30"/>
<dbReference type="CDD" id="cd11356">
    <property type="entry name" value="AmyAc_Sucrose_phosphorylase-like_1"/>
    <property type="match status" value="1"/>
</dbReference>
<dbReference type="InterPro" id="IPR013780">
    <property type="entry name" value="Glyco_hydro_b"/>
</dbReference>
<dbReference type="InterPro" id="IPR058789">
    <property type="entry name" value="ApnL_C"/>
</dbReference>
<evidence type="ECO:0000313" key="5">
    <source>
        <dbReference type="EMBL" id="ERJ20492.1"/>
    </source>
</evidence>
<dbReference type="PANTHER" id="PTHR38784">
    <property type="entry name" value="SUCROSE PHOSPHORYLASE"/>
    <property type="match status" value="1"/>
</dbReference>
<evidence type="ECO:0000256" key="2">
    <source>
        <dbReference type="ARBA" id="ARBA00022679"/>
    </source>
</evidence>
<evidence type="ECO:0000256" key="1">
    <source>
        <dbReference type="ARBA" id="ARBA00022676"/>
    </source>
</evidence>
<comment type="caution">
    <text evidence="5">The sequence shown here is derived from an EMBL/GenBank/DDBJ whole genome shotgun (WGS) entry which is preliminary data.</text>
</comment>
<dbReference type="InterPro" id="IPR006047">
    <property type="entry name" value="GH13_cat_dom"/>
</dbReference>
<dbReference type="InterPro" id="IPR045857">
    <property type="entry name" value="O16G_dom_2"/>
</dbReference>
<dbReference type="InterPro" id="IPR033746">
    <property type="entry name" value="GGa_phosphorylase"/>
</dbReference>
<feature type="domain" description="Glycosyl hydrolase family 13 catalytic" evidence="4">
    <location>
        <begin position="84"/>
        <end position="413"/>
    </location>
</feature>
<keyword evidence="2 5" id="KW-0808">Transferase</keyword>
<evidence type="ECO:0000256" key="3">
    <source>
        <dbReference type="PIRSR" id="PIRSR003059-2"/>
    </source>
</evidence>
<dbReference type="Pfam" id="PF25839">
    <property type="entry name" value="Apionate_lact_C"/>
    <property type="match status" value="1"/>
</dbReference>
<feature type="binding site" evidence="3">
    <location>
        <begin position="353"/>
        <end position="354"/>
    </location>
    <ligand>
        <name>substrate</name>
    </ligand>
</feature>
<dbReference type="GO" id="GO:0005975">
    <property type="term" value="P:carbohydrate metabolic process"/>
    <property type="evidence" value="ECO:0007669"/>
    <property type="project" value="InterPro"/>
</dbReference>
<dbReference type="EC" id="2.4.1.7" evidence="5"/>
<reference evidence="5 6" key="2">
    <citation type="journal article" date="2013" name="PLoS ONE">
        <title>INDIGO - INtegrated Data Warehouse of MIcrobial GenOmes with Examples from the Red Sea Extremophiles.</title>
        <authorList>
            <person name="Alam I."/>
            <person name="Antunes A."/>
            <person name="Kamau A.A."/>
            <person name="Ba Alawi W."/>
            <person name="Kalkatawi M."/>
            <person name="Stingl U."/>
            <person name="Bajic V.B."/>
        </authorList>
    </citation>
    <scope>NUCLEOTIDE SEQUENCE [LARGE SCALE GENOMIC DNA]</scope>
    <source>
        <strain evidence="5 6">E1L3A</strain>
    </source>
</reference>
<protein>
    <submittedName>
        <fullName evidence="5">Sucrose phosphorylase protein</fullName>
        <ecNumber evidence="5">2.4.1.7</ecNumber>
    </submittedName>
</protein>
<sequence>MLAQTLFCKRMPDASSHKPAPRQTLIDWLDPLYGEAAATDCVDRAANAALRHGLPIESTTPIDQAFNVMITYGDIVQRPGEAPLATLKAFMAENLADSIASIHILPFYPHSSDDGFSVMDYRAVDPQLGNWNDVAALGDDHPLMFDLVLNHASRKGQWFANYLGDVDPGRDYFIEVEPDTDLRAVVRPRSTPLLAEVATARGTRHLWATFSEDQIDLNFANPMVLSEFIDIIFEYVARGARLLRLDAVAFLWKDIGGPCIHLPQTHRLIKFLRALLAHYAPGVQLITETNVPHVENISYLVDGDEAHVAYQFALPPLVADALLTGDASTLSHWARSLPALPDGCHFLNFTASHDGIGLRAVESILEAESIEALVDTVRERGGFVSTRAVADGSHKPYELNISYYDLLADAAERDTPLHIDRFVCSQAIAMALAGIPALYFHSLTATHNDLSRVEESGRYRTINRRKWDAGELEYQLASQTHHATVFNRLKHLLAVRARQPALHPDAAQTLVDLGPHLFAIQRRGNGQTLLALHNVTDRPVKIAAHVLPEARVPRNVVASTEISGSSRSITLAPYEVAWISD</sequence>
<dbReference type="PIRSF" id="PIRSF003059">
    <property type="entry name" value="Sucrose_phosphorylase"/>
    <property type="match status" value="1"/>
</dbReference>
<feature type="binding site" evidence="3">
    <location>
        <position position="151"/>
    </location>
    <ligand>
        <name>substrate</name>
    </ligand>
</feature>
<dbReference type="SMART" id="SM00642">
    <property type="entry name" value="Aamy"/>
    <property type="match status" value="1"/>
</dbReference>
<dbReference type="Proteomes" id="UP000006242">
    <property type="component" value="Unassembled WGS sequence"/>
</dbReference>
<dbReference type="PANTHER" id="PTHR38784:SF1">
    <property type="entry name" value="SUCROSE PHOSPHORYLASE"/>
    <property type="match status" value="1"/>
</dbReference>
<dbReference type="InterPro" id="IPR016377">
    <property type="entry name" value="Sucrose_GGa_phosphorylase-rel"/>
</dbReference>
<dbReference type="Gene3D" id="3.90.400.10">
    <property type="entry name" value="Oligo-1,6-glucosidase, Domain 2"/>
    <property type="match status" value="1"/>
</dbReference>
<organism evidence="5 6">
    <name type="scientific">Salinisphaera shabanensis E1L3A</name>
    <dbReference type="NCBI Taxonomy" id="1033802"/>
    <lineage>
        <taxon>Bacteria</taxon>
        <taxon>Pseudomonadati</taxon>
        <taxon>Pseudomonadota</taxon>
        <taxon>Gammaproteobacteria</taxon>
        <taxon>Salinisphaerales</taxon>
        <taxon>Salinisphaeraceae</taxon>
        <taxon>Salinisphaera</taxon>
    </lineage>
</organism>
<keyword evidence="1 5" id="KW-0328">Glycosyltransferase</keyword>
<accession>U2ER30</accession>
<dbReference type="Gene3D" id="2.60.40.1180">
    <property type="entry name" value="Golgi alpha-mannosidase II"/>
    <property type="match status" value="1"/>
</dbReference>
<proteinExistence type="predicted"/>
<dbReference type="GO" id="GO:0016798">
    <property type="term" value="F:hydrolase activity, acting on glycosyl bonds"/>
    <property type="evidence" value="ECO:0007669"/>
    <property type="project" value="UniProtKB-KW"/>
</dbReference>
<reference evidence="5 6" key="1">
    <citation type="journal article" date="2011" name="J. Bacteriol.">
        <title>Genome sequence of Salinisphaera shabanensis, a gammaproteobacterium from the harsh, variable environment of the brine-seawater interface of the Shaban Deep in the Red Sea.</title>
        <authorList>
            <person name="Antunes A."/>
            <person name="Alam I."/>
            <person name="Bajic V.B."/>
            <person name="Stingl U."/>
        </authorList>
    </citation>
    <scope>NUCLEOTIDE SEQUENCE [LARGE SCALE GENOMIC DNA]</scope>
    <source>
        <strain evidence="5 6">E1L3A</strain>
    </source>
</reference>
<dbReference type="SUPFAM" id="SSF51445">
    <property type="entry name" value="(Trans)glycosidases"/>
    <property type="match status" value="1"/>
</dbReference>
<dbReference type="EMBL" id="AFNV02000003">
    <property type="protein sequence ID" value="ERJ20492.1"/>
    <property type="molecule type" value="Genomic_DNA"/>
</dbReference>
<keyword evidence="6" id="KW-1185">Reference proteome</keyword>
<feature type="binding site" evidence="3">
    <location>
        <begin position="244"/>
        <end position="246"/>
    </location>
    <ligand>
        <name>substrate</name>
    </ligand>
</feature>
<feature type="binding site" evidence="3">
    <location>
        <position position="460"/>
    </location>
    <ligand>
        <name>substrate</name>
    </ligand>
</feature>
<dbReference type="Pfam" id="PF00128">
    <property type="entry name" value="Alpha-amylase"/>
    <property type="match status" value="1"/>
</dbReference>
<dbReference type="InterPro" id="IPR017853">
    <property type="entry name" value="GH"/>
</dbReference>
<evidence type="ECO:0000259" key="4">
    <source>
        <dbReference type="SMART" id="SM00642"/>
    </source>
</evidence>
<name>U2ER30_9GAMM</name>
<dbReference type="STRING" id="1033802.SSPSH_000602"/>
<gene>
    <name evidence="5" type="ORF">SSPSH_000602</name>
</gene>
<dbReference type="eggNOG" id="COG0366">
    <property type="taxonomic scope" value="Bacteria"/>
</dbReference>
<dbReference type="GO" id="GO:0009018">
    <property type="term" value="F:sucrose phosphorylase activity"/>
    <property type="evidence" value="ECO:0007669"/>
    <property type="project" value="UniProtKB-EC"/>
</dbReference>
<evidence type="ECO:0000313" key="6">
    <source>
        <dbReference type="Proteomes" id="UP000006242"/>
    </source>
</evidence>